<protein>
    <submittedName>
        <fullName evidence="1">Uncharacterized protein</fullName>
    </submittedName>
</protein>
<evidence type="ECO:0000313" key="2">
    <source>
        <dbReference type="Proteomes" id="UP001066276"/>
    </source>
</evidence>
<accession>A0AAV7R7V6</accession>
<proteinExistence type="predicted"/>
<evidence type="ECO:0000313" key="1">
    <source>
        <dbReference type="EMBL" id="KAJ1148874.1"/>
    </source>
</evidence>
<dbReference type="Proteomes" id="UP001066276">
    <property type="component" value="Chromosome 5"/>
</dbReference>
<name>A0AAV7R7V6_PLEWA</name>
<dbReference type="AlphaFoldDB" id="A0AAV7R7V6"/>
<reference evidence="1" key="1">
    <citation type="journal article" date="2022" name="bioRxiv">
        <title>Sequencing and chromosome-scale assembly of the giantPleurodeles waltlgenome.</title>
        <authorList>
            <person name="Brown T."/>
            <person name="Elewa A."/>
            <person name="Iarovenko S."/>
            <person name="Subramanian E."/>
            <person name="Araus A.J."/>
            <person name="Petzold A."/>
            <person name="Susuki M."/>
            <person name="Suzuki K.-i.T."/>
            <person name="Hayashi T."/>
            <person name="Toyoda A."/>
            <person name="Oliveira C."/>
            <person name="Osipova E."/>
            <person name="Leigh N.D."/>
            <person name="Simon A."/>
            <person name="Yun M.H."/>
        </authorList>
    </citation>
    <scope>NUCLEOTIDE SEQUENCE</scope>
    <source>
        <strain evidence="1">20211129_DDA</strain>
        <tissue evidence="1">Liver</tissue>
    </source>
</reference>
<dbReference type="EMBL" id="JANPWB010000009">
    <property type="protein sequence ID" value="KAJ1148874.1"/>
    <property type="molecule type" value="Genomic_DNA"/>
</dbReference>
<comment type="caution">
    <text evidence="1">The sequence shown here is derived from an EMBL/GenBank/DDBJ whole genome shotgun (WGS) entry which is preliminary data.</text>
</comment>
<organism evidence="1 2">
    <name type="scientific">Pleurodeles waltl</name>
    <name type="common">Iberian ribbed newt</name>
    <dbReference type="NCBI Taxonomy" id="8319"/>
    <lineage>
        <taxon>Eukaryota</taxon>
        <taxon>Metazoa</taxon>
        <taxon>Chordata</taxon>
        <taxon>Craniata</taxon>
        <taxon>Vertebrata</taxon>
        <taxon>Euteleostomi</taxon>
        <taxon>Amphibia</taxon>
        <taxon>Batrachia</taxon>
        <taxon>Caudata</taxon>
        <taxon>Salamandroidea</taxon>
        <taxon>Salamandridae</taxon>
        <taxon>Pleurodelinae</taxon>
        <taxon>Pleurodeles</taxon>
    </lineage>
</organism>
<sequence>MAKPERESRKEDYRIIYRDWEEVYQPHSSSEENEDDGEEINKDDIKVSVLWKHEWLPEEYRQENRKKNTVSVLWKHEWLPEEYRQENRKKATVYSRTALHRDYYLLRVISYPAIYQHRLEALVRDEISSTYCDHHIKCHV</sequence>
<gene>
    <name evidence="1" type="ORF">NDU88_001698</name>
</gene>
<keyword evidence="2" id="KW-1185">Reference proteome</keyword>